<evidence type="ECO:0000256" key="1">
    <source>
        <dbReference type="SAM" id="MobiDB-lite"/>
    </source>
</evidence>
<sequence>MIEKDTHACVPPSPLGDTPASSTRHRAGLSLDVAADGSSTVSFRNTGSAVFVNGIWINTGTDLYTGRDPSGTPRVLVHLNERVPQSDGSVVITALRYEDLTGAYPAVSLGTVRWKAPTSTPPTDGGGGTPSTPPQLPPRYAFAVSATGPSTIDPALVADRDGTTSTTAPTDVSDGDPGQIALTGAATASAATASTVSIDRLTLYPGTALEVSLRDVRLSVSPTATTLTTGGGTVGGQTLAAGPVAANTRVTVPGRSMTFTLNAQSEANGALTVVAVDASDSRGLGAHVRAGVVTADPPPTPVDPGPSDPDTGGSQPPSGGDHSGAQPRPASPAHCC</sequence>
<dbReference type="EMBL" id="BSER01000002">
    <property type="protein sequence ID" value="GLJ94336.1"/>
    <property type="molecule type" value="Genomic_DNA"/>
</dbReference>
<gene>
    <name evidence="2" type="ORF">GCM10017591_03970</name>
</gene>
<protein>
    <submittedName>
        <fullName evidence="2">Uncharacterized protein</fullName>
    </submittedName>
</protein>
<organism evidence="2 3">
    <name type="scientific">Microbacterium dextranolyticum</name>
    <dbReference type="NCBI Taxonomy" id="36806"/>
    <lineage>
        <taxon>Bacteria</taxon>
        <taxon>Bacillati</taxon>
        <taxon>Actinomycetota</taxon>
        <taxon>Actinomycetes</taxon>
        <taxon>Micrococcales</taxon>
        <taxon>Microbacteriaceae</taxon>
        <taxon>Microbacterium</taxon>
    </lineage>
</organism>
<feature type="region of interest" description="Disordered" evidence="1">
    <location>
        <begin position="152"/>
        <end position="177"/>
    </location>
</feature>
<feature type="region of interest" description="Disordered" evidence="1">
    <location>
        <begin position="290"/>
        <end position="336"/>
    </location>
</feature>
<proteinExistence type="predicted"/>
<feature type="region of interest" description="Disordered" evidence="1">
    <location>
        <begin position="114"/>
        <end position="137"/>
    </location>
</feature>
<evidence type="ECO:0000313" key="2">
    <source>
        <dbReference type="EMBL" id="GLJ94336.1"/>
    </source>
</evidence>
<feature type="compositionally biased region" description="Low complexity" evidence="1">
    <location>
        <begin position="308"/>
        <end position="320"/>
    </location>
</feature>
<comment type="caution">
    <text evidence="2">The sequence shown here is derived from an EMBL/GenBank/DDBJ whole genome shotgun (WGS) entry which is preliminary data.</text>
</comment>
<keyword evidence="3" id="KW-1185">Reference proteome</keyword>
<dbReference type="Proteomes" id="UP001142291">
    <property type="component" value="Unassembled WGS sequence"/>
</dbReference>
<reference evidence="2" key="1">
    <citation type="journal article" date="2014" name="Int. J. Syst. Evol. Microbiol.">
        <title>Complete genome sequence of Corynebacterium casei LMG S-19264T (=DSM 44701T), isolated from a smear-ripened cheese.</title>
        <authorList>
            <consortium name="US DOE Joint Genome Institute (JGI-PGF)"/>
            <person name="Walter F."/>
            <person name="Albersmeier A."/>
            <person name="Kalinowski J."/>
            <person name="Ruckert C."/>
        </authorList>
    </citation>
    <scope>NUCLEOTIDE SEQUENCE</scope>
    <source>
        <strain evidence="2">VKM Ac-1940</strain>
    </source>
</reference>
<name>A0A9W6M506_9MICO</name>
<accession>A0A9W6M506</accession>
<evidence type="ECO:0000313" key="3">
    <source>
        <dbReference type="Proteomes" id="UP001142291"/>
    </source>
</evidence>
<dbReference type="AlphaFoldDB" id="A0A9W6M506"/>
<dbReference type="RefSeq" id="WP_204962849.1">
    <property type="nucleotide sequence ID" value="NZ_BAAAUR010000008.1"/>
</dbReference>
<reference evidence="2" key="2">
    <citation type="submission" date="2023-01" db="EMBL/GenBank/DDBJ databases">
        <authorList>
            <person name="Sun Q."/>
            <person name="Evtushenko L."/>
        </authorList>
    </citation>
    <scope>NUCLEOTIDE SEQUENCE</scope>
    <source>
        <strain evidence="2">VKM Ac-1940</strain>
    </source>
</reference>
<feature type="region of interest" description="Disordered" evidence="1">
    <location>
        <begin position="1"/>
        <end position="24"/>
    </location>
</feature>
<feature type="compositionally biased region" description="Pro residues" evidence="1">
    <location>
        <begin position="296"/>
        <end position="307"/>
    </location>
</feature>